<reference evidence="11 12" key="1">
    <citation type="submission" date="2018-04" db="EMBL/GenBank/DDBJ databases">
        <authorList>
            <person name="Zhang X."/>
            <person name="Yuan J."/>
            <person name="Li F."/>
            <person name="Xiang J."/>
        </authorList>
    </citation>
    <scope>NUCLEOTIDE SEQUENCE [LARGE SCALE GENOMIC DNA]</scope>
    <source>
        <tissue evidence="11">Muscle</tissue>
    </source>
</reference>
<feature type="compositionally biased region" description="Polar residues" evidence="9">
    <location>
        <begin position="1048"/>
        <end position="1065"/>
    </location>
</feature>
<feature type="region of interest" description="Disordered" evidence="9">
    <location>
        <begin position="108"/>
        <end position="157"/>
    </location>
</feature>
<keyword evidence="3" id="KW-0963">Cytoplasm</keyword>
<dbReference type="Proteomes" id="UP000283509">
    <property type="component" value="Unassembled WGS sequence"/>
</dbReference>
<dbReference type="PANTHER" id="PTHR12533:SF7">
    <property type="entry name" value="NFAT NUCLEAR FACTOR, ISOFORM B"/>
    <property type="match status" value="1"/>
</dbReference>
<dbReference type="Pfam" id="PF16179">
    <property type="entry name" value="RHD_dimer"/>
    <property type="match status" value="1"/>
</dbReference>
<comment type="caution">
    <text evidence="11">The sequence shown here is derived from an EMBL/GenBank/DDBJ whole genome shotgun (WGS) entry which is preliminary data.</text>
</comment>
<feature type="domain" description="RHD" evidence="10">
    <location>
        <begin position="260"/>
        <end position="443"/>
    </location>
</feature>
<feature type="compositionally biased region" description="Polar residues" evidence="9">
    <location>
        <begin position="664"/>
        <end position="680"/>
    </location>
</feature>
<evidence type="ECO:0000256" key="6">
    <source>
        <dbReference type="ARBA" id="ARBA00023125"/>
    </source>
</evidence>
<evidence type="ECO:0000256" key="5">
    <source>
        <dbReference type="ARBA" id="ARBA00023015"/>
    </source>
</evidence>
<dbReference type="EMBL" id="QCYY01001715">
    <property type="protein sequence ID" value="ROT75902.1"/>
    <property type="molecule type" value="Genomic_DNA"/>
</dbReference>
<evidence type="ECO:0000256" key="4">
    <source>
        <dbReference type="ARBA" id="ARBA00022553"/>
    </source>
</evidence>
<dbReference type="Gene3D" id="2.60.40.340">
    <property type="entry name" value="Rel homology domain (RHD), DNA-binding domain"/>
    <property type="match status" value="1"/>
</dbReference>
<keyword evidence="8" id="KW-0539">Nucleus</keyword>
<accession>A0A3R7N310</accession>
<dbReference type="PROSITE" id="PS50254">
    <property type="entry name" value="REL_2"/>
    <property type="match status" value="1"/>
</dbReference>
<dbReference type="InterPro" id="IPR011539">
    <property type="entry name" value="RHD_DNA_bind_dom"/>
</dbReference>
<dbReference type="GO" id="GO:0005634">
    <property type="term" value="C:nucleus"/>
    <property type="evidence" value="ECO:0007669"/>
    <property type="project" value="UniProtKB-SubCell"/>
</dbReference>
<keyword evidence="6" id="KW-0238">DNA-binding</keyword>
<evidence type="ECO:0000256" key="3">
    <source>
        <dbReference type="ARBA" id="ARBA00022490"/>
    </source>
</evidence>
<dbReference type="InterPro" id="IPR002909">
    <property type="entry name" value="IPT_dom"/>
</dbReference>
<evidence type="ECO:0000256" key="9">
    <source>
        <dbReference type="SAM" id="MobiDB-lite"/>
    </source>
</evidence>
<dbReference type="GO" id="GO:0005737">
    <property type="term" value="C:cytoplasm"/>
    <property type="evidence" value="ECO:0007669"/>
    <property type="project" value="UniProtKB-SubCell"/>
</dbReference>
<dbReference type="InterPro" id="IPR008366">
    <property type="entry name" value="NFAT"/>
</dbReference>
<dbReference type="SUPFAM" id="SSF81296">
    <property type="entry name" value="E set domains"/>
    <property type="match status" value="1"/>
</dbReference>
<proteinExistence type="predicted"/>
<feature type="region of interest" description="Disordered" evidence="9">
    <location>
        <begin position="625"/>
        <end position="684"/>
    </location>
</feature>
<evidence type="ECO:0000256" key="8">
    <source>
        <dbReference type="ARBA" id="ARBA00023242"/>
    </source>
</evidence>
<evidence type="ECO:0000256" key="1">
    <source>
        <dbReference type="ARBA" id="ARBA00004123"/>
    </source>
</evidence>
<name>A0A3R7N310_PENVA</name>
<evidence type="ECO:0000313" key="11">
    <source>
        <dbReference type="EMBL" id="ROT75902.1"/>
    </source>
</evidence>
<keyword evidence="5" id="KW-0805">Transcription regulation</keyword>
<dbReference type="InterPro" id="IPR013783">
    <property type="entry name" value="Ig-like_fold"/>
</dbReference>
<gene>
    <name evidence="11" type="ORF">C7M84_005531</name>
</gene>
<dbReference type="Gene3D" id="2.60.40.10">
    <property type="entry name" value="Immunoglobulins"/>
    <property type="match status" value="1"/>
</dbReference>
<dbReference type="InterPro" id="IPR037059">
    <property type="entry name" value="RHD_DNA_bind_dom_sf"/>
</dbReference>
<dbReference type="GO" id="GO:0005667">
    <property type="term" value="C:transcription regulator complex"/>
    <property type="evidence" value="ECO:0007669"/>
    <property type="project" value="TreeGrafter"/>
</dbReference>
<dbReference type="GO" id="GO:0000978">
    <property type="term" value="F:RNA polymerase II cis-regulatory region sequence-specific DNA binding"/>
    <property type="evidence" value="ECO:0007669"/>
    <property type="project" value="TreeGrafter"/>
</dbReference>
<organism evidence="11 12">
    <name type="scientific">Penaeus vannamei</name>
    <name type="common">Whiteleg shrimp</name>
    <name type="synonym">Litopenaeus vannamei</name>
    <dbReference type="NCBI Taxonomy" id="6689"/>
    <lineage>
        <taxon>Eukaryota</taxon>
        <taxon>Metazoa</taxon>
        <taxon>Ecdysozoa</taxon>
        <taxon>Arthropoda</taxon>
        <taxon>Crustacea</taxon>
        <taxon>Multicrustacea</taxon>
        <taxon>Malacostraca</taxon>
        <taxon>Eumalacostraca</taxon>
        <taxon>Eucarida</taxon>
        <taxon>Decapoda</taxon>
        <taxon>Dendrobranchiata</taxon>
        <taxon>Penaeoidea</taxon>
        <taxon>Penaeidae</taxon>
        <taxon>Penaeus</taxon>
    </lineage>
</organism>
<sequence length="1216" mass="129813">MSSTLFFSPPVHSCSSRCLSTSPLLLLLSFSASFPSLLPPLIIFPSSLSGPLSRLSSVLYPFPSRVPPSPCSLNSTRRVKLFYGERTRGSKMGKVNNKASVVSQRRRFLKASSGVGGKKGRGSSKVSLPPPPSSQSLVLDEDSGFGGDQSLDSESSLLSSPGILPSLTMVPQTVVESKVTVNGKRLHVDISGDEAQELPASKGTSSTPPIPPLISFRDVSLLSSIQAFQGNNTSTSLLCVDGTPQPCSRNTKVLRQTISQGNPPLTAQLSSRSSDGKVELSLVLQPEEQHRARYQTEGSRGAVKDRSGLGHPTVKLFGYNKATTLQVYVGSDSGKTGPHMFYQVCRVSGKNSTPCKERRIDGTAIIEAQLEPENDMTMSCDCVGILKERNVDVEHRFKAVVSRGRKKSTKCRLVFRTCITLSNGAQETLQVVSQPIACTQPPGVPEISRKSLEKCPVTGGEEMFIFGKNFLKDTVVTFQQNGAKSQPIWEEKVSPDPETLQPIHLIVTVPKYYDQNITEEVTVQMLVSSGGKVSEPHSLTYYPLVTKKELPPPEPLEEKTLPKGVSPSALQLNLQYAETRSLPVLMPETPGPAVVSQSSPIKISQASTSTVPGQAVMQQTMRVSRFPVNSSAGKKPLNRPQRSSARIPKTKVSPGRTSMLGGTVSAQPESVISSLPSAESNDLDVKEEETYIDENGSKMTLQKQSVQGAVSLESLVEMLKIALSLPSGSNLHNSVLQLVEELVKSMKENLSSPGGAKTPEETGEKSSTVSATSQRISAALPVSATHCLSSLLTAKTQKSTGVSPIVPMVPKSTCAPTVTHPTTAMTSTVSPTVSLLPFTVLSSVPSMHTVSSGPRVARVAPITSMTPVASTTVVSSPGLARTVRVCVGETPICPEPPKKKMREQIVPMEYQYMQGAGINCSLPTTIVSQAAERADFASIVSAPQQKVVVSQCNTQATPICTNISGNTPDSNIGSSASQTIFNTSPVQNNSIINHVMNVDQPIGNSTQQAVYQPINQGLMQTFNESANQHVNQPMAMDVTQTLMTTQSQTCQPPTHHATQNVSQAEADTGSKIVPQHTNQQQPLNGSPAMSVVVSDPLLSQSTGLCQLMPTQVVVTATTTSHQAPMITTVPVASSALTRSDPLLSQSSPVAPMQLGTTTVPVTSQSQQTDNRSQGEVLLNHNATTTQATMQNEVSSAINLSETELLNYFDPNCFDNV</sequence>
<dbReference type="InterPro" id="IPR014756">
    <property type="entry name" value="Ig_E-set"/>
</dbReference>
<evidence type="ECO:0000259" key="10">
    <source>
        <dbReference type="PROSITE" id="PS50254"/>
    </source>
</evidence>
<feature type="region of interest" description="Disordered" evidence="9">
    <location>
        <begin position="1048"/>
        <end position="1067"/>
    </location>
</feature>
<dbReference type="SUPFAM" id="SSF49417">
    <property type="entry name" value="p53-like transcription factors"/>
    <property type="match status" value="1"/>
</dbReference>
<dbReference type="OrthoDB" id="5346094at2759"/>
<dbReference type="Pfam" id="PF00554">
    <property type="entry name" value="RHD_DNA_bind"/>
    <property type="match status" value="1"/>
</dbReference>
<feature type="region of interest" description="Disordered" evidence="9">
    <location>
        <begin position="749"/>
        <end position="772"/>
    </location>
</feature>
<dbReference type="AlphaFoldDB" id="A0A3R7N310"/>
<evidence type="ECO:0000313" key="12">
    <source>
        <dbReference type="Proteomes" id="UP000283509"/>
    </source>
</evidence>
<dbReference type="FunFam" id="2.60.40.340:FF:000002">
    <property type="entry name" value="Nuclear factor of activated T-cells 5, tonicity-responsive"/>
    <property type="match status" value="1"/>
</dbReference>
<reference evidence="11 12" key="2">
    <citation type="submission" date="2019-01" db="EMBL/GenBank/DDBJ databases">
        <title>The decoding of complex shrimp genome reveals the adaptation for benthos swimmer, frequently molting mechanism and breeding impact on genome.</title>
        <authorList>
            <person name="Sun Y."/>
            <person name="Gao Y."/>
            <person name="Yu Y."/>
        </authorList>
    </citation>
    <scope>NUCLEOTIDE SEQUENCE [LARGE SCALE GENOMIC DNA]</scope>
    <source>
        <tissue evidence="11">Muscle</tissue>
    </source>
</reference>
<comment type="subcellular location">
    <subcellularLocation>
        <location evidence="2">Cytoplasm</location>
    </subcellularLocation>
    <subcellularLocation>
        <location evidence="1">Nucleus</location>
    </subcellularLocation>
</comment>
<keyword evidence="4" id="KW-0597">Phosphoprotein</keyword>
<keyword evidence="12" id="KW-1185">Reference proteome</keyword>
<dbReference type="InterPro" id="IPR032397">
    <property type="entry name" value="RHD_dimer"/>
</dbReference>
<protein>
    <submittedName>
        <fullName evidence="11">Nuclear factor of activated T-cells 5</fullName>
    </submittedName>
</protein>
<dbReference type="GO" id="GO:0000981">
    <property type="term" value="F:DNA-binding transcription factor activity, RNA polymerase II-specific"/>
    <property type="evidence" value="ECO:0007669"/>
    <property type="project" value="TreeGrafter"/>
</dbReference>
<evidence type="ECO:0000256" key="2">
    <source>
        <dbReference type="ARBA" id="ARBA00004496"/>
    </source>
</evidence>
<dbReference type="SMART" id="SM00429">
    <property type="entry name" value="IPT"/>
    <property type="match status" value="1"/>
</dbReference>
<evidence type="ECO:0000256" key="7">
    <source>
        <dbReference type="ARBA" id="ARBA00023163"/>
    </source>
</evidence>
<dbReference type="STRING" id="6689.A0A3R7N310"/>
<dbReference type="InterPro" id="IPR008967">
    <property type="entry name" value="p53-like_TF_DNA-bd_sf"/>
</dbReference>
<keyword evidence="7" id="KW-0804">Transcription</keyword>
<dbReference type="PANTHER" id="PTHR12533">
    <property type="entry name" value="NFAT"/>
    <property type="match status" value="1"/>
</dbReference>